<sequence>MSDPKNQPKKIKAVAGGQIKWIVTIKQWIHQGFTYLDKTERFYRIIWELIPIIILSLVFIKLCNISIIYSLIIAIIITHTLNWIFNYNFWTCIDFTFPSVSNPGNKATIEYLSQMQKRMEKYDVITGCMLYGSISRKVWHNKSDLDMRIIGKPGIVNGFKIYLITFKERLIAVKNKQPLDLYMADSIKFLNKMRDDEFPIFLKANDERLIQRYKKCIITNFDQVTDLNKLS</sequence>
<dbReference type="Proteomes" id="UP000481700">
    <property type="component" value="Unassembled WGS sequence"/>
</dbReference>
<dbReference type="AlphaFoldDB" id="A0A6L3IXS5"/>
<evidence type="ECO:0000313" key="4">
    <source>
        <dbReference type="Proteomes" id="UP000481700"/>
    </source>
</evidence>
<dbReference type="InterPro" id="IPR043519">
    <property type="entry name" value="NT_sf"/>
</dbReference>
<accession>A0A6L3IXS5</accession>
<comment type="caution">
    <text evidence="2">The sequence shown here is derived from an EMBL/GenBank/DDBJ whole genome shotgun (WGS) entry which is preliminary data.</text>
</comment>
<organism evidence="2 4">
    <name type="scientific">Phocaeicola dorei</name>
    <dbReference type="NCBI Taxonomy" id="357276"/>
    <lineage>
        <taxon>Bacteria</taxon>
        <taxon>Pseudomonadati</taxon>
        <taxon>Bacteroidota</taxon>
        <taxon>Bacteroidia</taxon>
        <taxon>Bacteroidales</taxon>
        <taxon>Bacteroidaceae</taxon>
        <taxon>Phocaeicola</taxon>
    </lineage>
</organism>
<name>A0A6L3IXS5_9BACT</name>
<keyword evidence="1" id="KW-0812">Transmembrane</keyword>
<evidence type="ECO:0000313" key="3">
    <source>
        <dbReference type="EMBL" id="KAA5388281.1"/>
    </source>
</evidence>
<keyword evidence="1" id="KW-0472">Membrane</keyword>
<keyword evidence="1" id="KW-1133">Transmembrane helix</keyword>
<feature type="transmembrane region" description="Helical" evidence="1">
    <location>
        <begin position="67"/>
        <end position="85"/>
    </location>
</feature>
<gene>
    <name evidence="3" type="ORF">F2Y44_00740</name>
    <name evidence="2" type="ORF">F2Z07_01420</name>
</gene>
<protein>
    <submittedName>
        <fullName evidence="2">Uncharacterized protein</fullName>
    </submittedName>
</protein>
<feature type="transmembrane region" description="Helical" evidence="1">
    <location>
        <begin position="42"/>
        <end position="60"/>
    </location>
</feature>
<evidence type="ECO:0000256" key="1">
    <source>
        <dbReference type="SAM" id="Phobius"/>
    </source>
</evidence>
<dbReference type="EMBL" id="VVZE01000001">
    <property type="protein sequence ID" value="KAA5388281.1"/>
    <property type="molecule type" value="Genomic_DNA"/>
</dbReference>
<proteinExistence type="predicted"/>
<dbReference type="RefSeq" id="WP_117542688.1">
    <property type="nucleotide sequence ID" value="NZ_JAHYRZ010000002.1"/>
</dbReference>
<dbReference type="SUPFAM" id="SSF81301">
    <property type="entry name" value="Nucleotidyltransferase"/>
    <property type="match status" value="1"/>
</dbReference>
<evidence type="ECO:0000313" key="2">
    <source>
        <dbReference type="EMBL" id="KAA5325044.1"/>
    </source>
</evidence>
<dbReference type="EMBL" id="VVZV01000001">
    <property type="protein sequence ID" value="KAA5325044.1"/>
    <property type="molecule type" value="Genomic_DNA"/>
</dbReference>
<reference evidence="2 4" key="1">
    <citation type="journal article" date="2019" name="Nat. Med.">
        <title>A library of human gut bacterial isolates paired with longitudinal multiomics data enables mechanistic microbiome research.</title>
        <authorList>
            <person name="Poyet M."/>
            <person name="Groussin M."/>
            <person name="Gibbons S.M."/>
            <person name="Avila-Pacheco J."/>
            <person name="Jiang X."/>
            <person name="Kearney S.M."/>
            <person name="Perrotta A.R."/>
            <person name="Berdy B."/>
            <person name="Zhao S."/>
            <person name="Lieberman T.D."/>
            <person name="Swanson P.K."/>
            <person name="Smith M."/>
            <person name="Roesemann S."/>
            <person name="Alexander J.E."/>
            <person name="Rich S.A."/>
            <person name="Livny J."/>
            <person name="Vlamakis H."/>
            <person name="Clish C."/>
            <person name="Bullock K."/>
            <person name="Deik A."/>
            <person name="Scott J."/>
            <person name="Pierce K.A."/>
            <person name="Xavier R.J."/>
            <person name="Alm E.J."/>
        </authorList>
    </citation>
    <scope>NUCLEOTIDE SEQUENCE [LARGE SCALE GENOMIC DNA]</scope>
    <source>
        <strain evidence="2 4">BIOML-A25</strain>
        <strain evidence="3">BIOML-A8</strain>
    </source>
</reference>